<gene>
    <name evidence="1" type="ORF">HGQ98_34505</name>
</gene>
<dbReference type="EMBL" id="JABBZE010001358">
    <property type="protein sequence ID" value="NMU94137.1"/>
    <property type="molecule type" value="Genomic_DNA"/>
</dbReference>
<evidence type="ECO:0000313" key="1">
    <source>
        <dbReference type="EMBL" id="NMU94137.1"/>
    </source>
</evidence>
<dbReference type="Proteomes" id="UP000542405">
    <property type="component" value="Unassembled WGS sequence"/>
</dbReference>
<organism evidence="1 2">
    <name type="scientific">Achromobacter ruhlandii</name>
    <dbReference type="NCBI Taxonomy" id="72557"/>
    <lineage>
        <taxon>Bacteria</taxon>
        <taxon>Pseudomonadati</taxon>
        <taxon>Pseudomonadota</taxon>
        <taxon>Betaproteobacteria</taxon>
        <taxon>Burkholderiales</taxon>
        <taxon>Alcaligenaceae</taxon>
        <taxon>Achromobacter</taxon>
    </lineage>
</organism>
<accession>A0A848NSH8</accession>
<name>A0A848NSH8_9BURK</name>
<dbReference type="AlphaFoldDB" id="A0A848NSH8"/>
<reference evidence="1 2" key="1">
    <citation type="submission" date="2020-04" db="EMBL/GenBank/DDBJ databases">
        <title>Achromobacter ruhlandii genome sequencing and assembly.</title>
        <authorList>
            <person name="Martins R.C.R."/>
            <person name="Perdigao-Neto L.V."/>
            <person name="Levin A.S.S."/>
            <person name="Costa S.F."/>
        </authorList>
    </citation>
    <scope>NUCLEOTIDE SEQUENCE [LARGE SCALE GENOMIC DNA]</scope>
    <source>
        <strain evidence="1 2">9035ralo</strain>
    </source>
</reference>
<dbReference type="RefSeq" id="WP_169538361.1">
    <property type="nucleotide sequence ID" value="NZ_JABBZE010001358.1"/>
</dbReference>
<sequence>MVQAGRNIRQDDVASVVSLGAIVRGDARPGASIAVLAPGRASPRTMAPRRVRYTHLTRQKKA</sequence>
<evidence type="ECO:0000313" key="2">
    <source>
        <dbReference type="Proteomes" id="UP000542405"/>
    </source>
</evidence>
<proteinExistence type="predicted"/>
<comment type="caution">
    <text evidence="1">The sequence shown here is derived from an EMBL/GenBank/DDBJ whole genome shotgun (WGS) entry which is preliminary data.</text>
</comment>
<protein>
    <submittedName>
        <fullName evidence="1">Uncharacterized protein</fullName>
    </submittedName>
</protein>